<feature type="region of interest" description="Disordered" evidence="8">
    <location>
        <begin position="162"/>
        <end position="186"/>
    </location>
</feature>
<comment type="subcellular location">
    <subcellularLocation>
        <location evidence="1">Cell membrane</location>
        <topology evidence="1">Multi-pass membrane protein</topology>
    </subcellularLocation>
</comment>
<feature type="domain" description="Mechanosensitive ion channel MscS porin" evidence="13">
    <location>
        <begin position="35"/>
        <end position="271"/>
    </location>
</feature>
<dbReference type="PANTHER" id="PTHR30347:SF1">
    <property type="entry name" value="MECHANOSENSITIVE CHANNEL MSCK"/>
    <property type="match status" value="1"/>
</dbReference>
<gene>
    <name evidence="16" type="primary">mscK</name>
    <name evidence="16" type="ORF">GCM10023095_24350</name>
</gene>
<dbReference type="InterPro" id="IPR006685">
    <property type="entry name" value="MscS_channel_2nd"/>
</dbReference>
<evidence type="ECO:0000256" key="2">
    <source>
        <dbReference type="ARBA" id="ARBA00008017"/>
    </source>
</evidence>
<organism evidence="16 17">
    <name type="scientific">Pseudaeromonas paramecii</name>
    <dbReference type="NCBI Taxonomy" id="2138166"/>
    <lineage>
        <taxon>Bacteria</taxon>
        <taxon>Pseudomonadati</taxon>
        <taxon>Pseudomonadota</taxon>
        <taxon>Gammaproteobacteria</taxon>
        <taxon>Aeromonadales</taxon>
        <taxon>Aeromonadaceae</taxon>
        <taxon>Pseudaeromonas</taxon>
    </lineage>
</organism>
<dbReference type="InterPro" id="IPR049278">
    <property type="entry name" value="MS_channel_C"/>
</dbReference>
<feature type="domain" description="Mechanosensitive ion channel MscS" evidence="11">
    <location>
        <begin position="914"/>
        <end position="979"/>
    </location>
</feature>
<protein>
    <submittedName>
        <fullName evidence="16">Mechanosensitive channel MscK</fullName>
    </submittedName>
</protein>
<evidence type="ECO:0000256" key="6">
    <source>
        <dbReference type="ARBA" id="ARBA00023136"/>
    </source>
</evidence>
<keyword evidence="7" id="KW-0175">Coiled coil</keyword>
<keyword evidence="10" id="KW-0732">Signal</keyword>
<evidence type="ECO:0000313" key="17">
    <source>
        <dbReference type="Proteomes" id="UP001501321"/>
    </source>
</evidence>
<dbReference type="Pfam" id="PF21082">
    <property type="entry name" value="MS_channel_3rd"/>
    <property type="match status" value="1"/>
</dbReference>
<evidence type="ECO:0000259" key="13">
    <source>
        <dbReference type="Pfam" id="PF12795"/>
    </source>
</evidence>
<feature type="transmembrane region" description="Helical" evidence="9">
    <location>
        <begin position="487"/>
        <end position="505"/>
    </location>
</feature>
<dbReference type="PROSITE" id="PS01246">
    <property type="entry name" value="UPF0003"/>
    <property type="match status" value="1"/>
</dbReference>
<dbReference type="Pfam" id="PF21088">
    <property type="entry name" value="MS_channel_1st"/>
    <property type="match status" value="1"/>
</dbReference>
<evidence type="ECO:0000256" key="10">
    <source>
        <dbReference type="SAM" id="SignalP"/>
    </source>
</evidence>
<feature type="transmembrane region" description="Helical" evidence="9">
    <location>
        <begin position="534"/>
        <end position="555"/>
    </location>
</feature>
<feature type="domain" description="Mechanosensitive ion channel MscS C-terminal" evidence="14">
    <location>
        <begin position="988"/>
        <end position="1070"/>
    </location>
</feature>
<evidence type="ECO:0000259" key="14">
    <source>
        <dbReference type="Pfam" id="PF21082"/>
    </source>
</evidence>
<dbReference type="NCBIfam" id="NF008438">
    <property type="entry name" value="PRK11281.1"/>
    <property type="match status" value="1"/>
</dbReference>
<dbReference type="InterPro" id="IPR011066">
    <property type="entry name" value="MscS_channel_C_sf"/>
</dbReference>
<proteinExistence type="inferred from homology"/>
<feature type="domain" description="Mechanosensitive ion channel transmembrane helices 2/3" evidence="15">
    <location>
        <begin position="871"/>
        <end position="912"/>
    </location>
</feature>
<keyword evidence="3" id="KW-1003">Cell membrane</keyword>
<dbReference type="InterPro" id="IPR006686">
    <property type="entry name" value="MscS_channel_CS"/>
</dbReference>
<evidence type="ECO:0000259" key="11">
    <source>
        <dbReference type="Pfam" id="PF00924"/>
    </source>
</evidence>
<feature type="transmembrane region" description="Helical" evidence="9">
    <location>
        <begin position="641"/>
        <end position="659"/>
    </location>
</feature>
<dbReference type="InterPro" id="IPR011014">
    <property type="entry name" value="MscS_channel_TM-2"/>
</dbReference>
<feature type="transmembrane region" description="Helical" evidence="9">
    <location>
        <begin position="710"/>
        <end position="732"/>
    </location>
</feature>
<feature type="transmembrane region" description="Helical" evidence="9">
    <location>
        <begin position="777"/>
        <end position="804"/>
    </location>
</feature>
<dbReference type="Pfam" id="PF12794">
    <property type="entry name" value="MscS_TM"/>
    <property type="match status" value="1"/>
</dbReference>
<evidence type="ECO:0000259" key="12">
    <source>
        <dbReference type="Pfam" id="PF12794"/>
    </source>
</evidence>
<keyword evidence="17" id="KW-1185">Reference proteome</keyword>
<evidence type="ECO:0000313" key="16">
    <source>
        <dbReference type="EMBL" id="GAA4501336.1"/>
    </source>
</evidence>
<dbReference type="Proteomes" id="UP001501321">
    <property type="component" value="Unassembled WGS sequence"/>
</dbReference>
<feature type="transmembrane region" description="Helical" evidence="9">
    <location>
        <begin position="612"/>
        <end position="629"/>
    </location>
</feature>
<dbReference type="InterPro" id="IPR023408">
    <property type="entry name" value="MscS_beta-dom_sf"/>
</dbReference>
<feature type="transmembrane region" description="Helical" evidence="9">
    <location>
        <begin position="567"/>
        <end position="586"/>
    </location>
</feature>
<feature type="transmembrane region" description="Helical" evidence="9">
    <location>
        <begin position="671"/>
        <end position="698"/>
    </location>
</feature>
<evidence type="ECO:0000259" key="15">
    <source>
        <dbReference type="Pfam" id="PF21088"/>
    </source>
</evidence>
<dbReference type="SUPFAM" id="SSF82689">
    <property type="entry name" value="Mechanosensitive channel protein MscS (YggB), C-terminal domain"/>
    <property type="match status" value="1"/>
</dbReference>
<evidence type="ECO:0000256" key="9">
    <source>
        <dbReference type="SAM" id="Phobius"/>
    </source>
</evidence>
<dbReference type="SUPFAM" id="SSF82861">
    <property type="entry name" value="Mechanosensitive channel protein MscS (YggB), transmembrane region"/>
    <property type="match status" value="1"/>
</dbReference>
<evidence type="ECO:0000256" key="1">
    <source>
        <dbReference type="ARBA" id="ARBA00004651"/>
    </source>
</evidence>
<evidence type="ECO:0000256" key="5">
    <source>
        <dbReference type="ARBA" id="ARBA00022989"/>
    </source>
</evidence>
<dbReference type="RefSeq" id="WP_345013468.1">
    <property type="nucleotide sequence ID" value="NZ_BAABFC010000016.1"/>
</dbReference>
<feature type="domain" description="Mechanosensitive ion channel inner membrane" evidence="12">
    <location>
        <begin position="491"/>
        <end position="810"/>
    </location>
</feature>
<sequence>MMPSRFLRTLLCLCLLLPGLLAAAGLPSASSVQASLDALAKQDNLTVSQQKEQDDLKAVLANLDAIAKEQDKLKQQQTTLSSQPSKLRELERQIKRLGPEPAADSLAHQYAAMNLTDLEGELDKLHQQMQTTQQQLNDANALLVTLQGLPERTTAELSRINQRNQQLRNQVGGPSEGKESNSPARQRANTELALLELQQKFREQELDNRTAMLELVNKQVELLNLQLARAGVQAQVMQQQINNKRLALGTQALDQLEPDLASKVAEDPLYRKERKLNLQISRQLIASTEEIQRLTEENIKVKGWLERVSQTEQTINEQIAILQGSLLLSRIIYQQRQMLIDPNISSNLEEQIADLRLVQFDVNQQRDRLYETDSYLDEQLAQSDPELAPTLRLVVAQLLEARTSMLEQLNRQLGNELSLAINLQQNQHQLTQINESLKFTLQQQIFWVTSNKPLDWNWVKSWPGAILAQLTDLMSKISPSTWWKQGLPFWLLSLPLLLVAGLLQWHRNRLTTKLGKLNKEVGHLLRDSHLHTPLALLLTLLRILPGGLLILVLGLLTAHCGLAEPKLILRLALQMAVAYLAFGLLLRITRPDGVAISHFGGNPGKVANRHQILRRLWRTLLPLIVIASIGRLDPSTLATDVLGRSITLIMLFIISYQLLPIGKTRNATGQNLLLVGWSLLFALVPLCLIGLTVTGYYYTALELIARLINSFYLLALWAIVYQTGLRSLALAARRLAYRRALSRRQQQKQQQEDADGGEAVEEPPMSLELISQQSIRLLNLTLFVLFGMALYLFWSDLVAILTYLDKVPLWHQSVTLDGSTVLQPVSLLDLLKALTLAGVAIIMTRNLPGLLEVLVLAKLQLAQGTAYTVKTVLSYVITAIGVLGSLSALGMDWSKLQWLVAALSVGLGFGLQEIFANFVSGIIILFERPVRIGDTITLGEFSGTVSKIRIRATTVTDFDRKEIIIPNKAFVTERLINWSLSDTVTRVIVRVGVAYGSDLDLTRQLLLRAAQESERVMKDPEPIIYFLNFGASTLDHELRFYVQELGDRNPTIDELNRRIDKLFKEHGIEISFNQVDVFIKNLPTGEELNVSPTLLGAAAGGAVEGQPQPLPPAAPASGQQP</sequence>
<feature type="coiled-coil region" evidence="7">
    <location>
        <begin position="115"/>
        <end position="142"/>
    </location>
</feature>
<dbReference type="Pfam" id="PF00924">
    <property type="entry name" value="MS_channel_2nd"/>
    <property type="match status" value="1"/>
</dbReference>
<dbReference type="InterPro" id="IPR025692">
    <property type="entry name" value="MscS_IM_dom1"/>
</dbReference>
<dbReference type="Gene3D" id="1.10.287.1260">
    <property type="match status" value="1"/>
</dbReference>
<dbReference type="Gene3D" id="2.30.30.60">
    <property type="match status" value="1"/>
</dbReference>
<dbReference type="InterPro" id="IPR052702">
    <property type="entry name" value="MscS-like_channel"/>
</dbReference>
<evidence type="ECO:0000256" key="8">
    <source>
        <dbReference type="SAM" id="MobiDB-lite"/>
    </source>
</evidence>
<keyword evidence="6 9" id="KW-0472">Membrane</keyword>
<accession>A0ABP8QG40</accession>
<comment type="similarity">
    <text evidence="2">Belongs to the MscS (TC 1.A.23) family.</text>
</comment>
<feature type="signal peptide" evidence="10">
    <location>
        <begin position="1"/>
        <end position="23"/>
    </location>
</feature>
<comment type="caution">
    <text evidence="16">The sequence shown here is derived from an EMBL/GenBank/DDBJ whole genome shotgun (WGS) entry which is preliminary data.</text>
</comment>
<dbReference type="PANTHER" id="PTHR30347">
    <property type="entry name" value="POTASSIUM CHANNEL RELATED"/>
    <property type="match status" value="1"/>
</dbReference>
<dbReference type="InterPro" id="IPR010920">
    <property type="entry name" value="LSM_dom_sf"/>
</dbReference>
<dbReference type="InterPro" id="IPR024393">
    <property type="entry name" value="MscS_porin"/>
</dbReference>
<keyword evidence="5 9" id="KW-1133">Transmembrane helix</keyword>
<evidence type="ECO:0000256" key="3">
    <source>
        <dbReference type="ARBA" id="ARBA00022475"/>
    </source>
</evidence>
<reference evidence="17" key="1">
    <citation type="journal article" date="2019" name="Int. J. Syst. Evol. Microbiol.">
        <title>The Global Catalogue of Microorganisms (GCM) 10K type strain sequencing project: providing services to taxonomists for standard genome sequencing and annotation.</title>
        <authorList>
            <consortium name="The Broad Institute Genomics Platform"/>
            <consortium name="The Broad Institute Genome Sequencing Center for Infectious Disease"/>
            <person name="Wu L."/>
            <person name="Ma J."/>
        </authorList>
    </citation>
    <scope>NUCLEOTIDE SEQUENCE [LARGE SCALE GENOMIC DNA]</scope>
    <source>
        <strain evidence="17">JCM 32226</strain>
    </source>
</reference>
<dbReference type="Gene3D" id="3.30.70.100">
    <property type="match status" value="1"/>
</dbReference>
<evidence type="ECO:0000256" key="7">
    <source>
        <dbReference type="SAM" id="Coils"/>
    </source>
</evidence>
<feature type="region of interest" description="Disordered" evidence="8">
    <location>
        <begin position="1100"/>
        <end position="1121"/>
    </location>
</feature>
<feature type="chain" id="PRO_5045157015" evidence="10">
    <location>
        <begin position="24"/>
        <end position="1121"/>
    </location>
</feature>
<dbReference type="EMBL" id="BAABFC010000016">
    <property type="protein sequence ID" value="GAA4501336.1"/>
    <property type="molecule type" value="Genomic_DNA"/>
</dbReference>
<evidence type="ECO:0000256" key="4">
    <source>
        <dbReference type="ARBA" id="ARBA00022692"/>
    </source>
</evidence>
<dbReference type="SUPFAM" id="SSF50182">
    <property type="entry name" value="Sm-like ribonucleoproteins"/>
    <property type="match status" value="1"/>
</dbReference>
<keyword evidence="4 9" id="KW-0812">Transmembrane</keyword>
<feature type="transmembrane region" description="Helical" evidence="9">
    <location>
        <begin position="864"/>
        <end position="886"/>
    </location>
</feature>
<dbReference type="InterPro" id="IPR049142">
    <property type="entry name" value="MS_channel_1st"/>
</dbReference>
<feature type="transmembrane region" description="Helical" evidence="9">
    <location>
        <begin position="898"/>
        <end position="926"/>
    </location>
</feature>
<name>A0ABP8QG40_9GAMM</name>
<dbReference type="Pfam" id="PF12795">
    <property type="entry name" value="MscS_porin"/>
    <property type="match status" value="1"/>
</dbReference>